<comment type="caution">
    <text evidence="3">The sequence shown here is derived from an EMBL/GenBank/DDBJ whole genome shotgun (WGS) entry which is preliminary data.</text>
</comment>
<protein>
    <submittedName>
        <fullName evidence="3">UDP-glucose 4-epimerase</fullName>
    </submittedName>
</protein>
<dbReference type="AlphaFoldDB" id="A0A8H2JI97"/>
<proteinExistence type="inferred from homology"/>
<dbReference type="Gene3D" id="3.90.25.10">
    <property type="entry name" value="UDP-galactose 4-epimerase, domain 1"/>
    <property type="match status" value="1"/>
</dbReference>
<gene>
    <name evidence="3" type="ORF">C1S78_26085</name>
</gene>
<evidence type="ECO:0000313" key="3">
    <source>
        <dbReference type="EMBL" id="TLH56617.1"/>
    </source>
</evidence>
<feature type="domain" description="NAD-dependent epimerase/dehydratase" evidence="2">
    <location>
        <begin position="63"/>
        <end position="300"/>
    </location>
</feature>
<comment type="similarity">
    <text evidence="1">Belongs to the NAD(P)-dependent epimerase/dehydratase family.</text>
</comment>
<name>A0A8H2JI97_MYCMU</name>
<organism evidence="3">
    <name type="scientific">Mycolicibacterium mucogenicum DSM 44124</name>
    <dbReference type="NCBI Taxonomy" id="1226753"/>
    <lineage>
        <taxon>Bacteria</taxon>
        <taxon>Bacillati</taxon>
        <taxon>Actinomycetota</taxon>
        <taxon>Actinomycetes</taxon>
        <taxon>Mycobacteriales</taxon>
        <taxon>Mycobacteriaceae</taxon>
        <taxon>Mycolicibacterium</taxon>
    </lineage>
</organism>
<dbReference type="InterPro" id="IPR036291">
    <property type="entry name" value="NAD(P)-bd_dom_sf"/>
</dbReference>
<dbReference type="Pfam" id="PF01370">
    <property type="entry name" value="Epimerase"/>
    <property type="match status" value="1"/>
</dbReference>
<dbReference type="PANTHER" id="PTHR43000">
    <property type="entry name" value="DTDP-D-GLUCOSE 4,6-DEHYDRATASE-RELATED"/>
    <property type="match status" value="1"/>
</dbReference>
<dbReference type="SUPFAM" id="SSF51735">
    <property type="entry name" value="NAD(P)-binding Rossmann-fold domains"/>
    <property type="match status" value="1"/>
</dbReference>
<sequence>MGAGLADQDQIVPVEVAAECQNRPQYQLQHHEYGGSSGDPVHSCRLYGASRSNRRYGCAVRTLVTGAAGFIGSTLVDRLLSEGHDVVGLDDLSSGKVDNLADAEGNPRFEFVKADIVDADLHAIVAEEQPEVIFHLAAQISVARSVTDAPFDASVNVVGTVRLAEAARSNGVRKVVHTSSGGSIYGVPPGYPTNEDMPVDPSSPYAASKVCGEVYLNMFRNLYGLDCSHIAPANVYGPRQDPHGEAGVVAIFSQALLAGRPTKIFGDGTDTRDYVFVDDVVDAFVRAGGEAGGGQRFNVGTGVETSTAQLHTAIAAAVGVPDAPEMHPPRLGDLRKSRLDYTRAQQVLGWSPKVALAEGVARTVNFFRP</sequence>
<accession>A0A8H2JI97</accession>
<dbReference type="EMBL" id="POTL01000001">
    <property type="protein sequence ID" value="TLH56617.1"/>
    <property type="molecule type" value="Genomic_DNA"/>
</dbReference>
<evidence type="ECO:0000256" key="1">
    <source>
        <dbReference type="ARBA" id="ARBA00007637"/>
    </source>
</evidence>
<evidence type="ECO:0000259" key="2">
    <source>
        <dbReference type="Pfam" id="PF01370"/>
    </source>
</evidence>
<dbReference type="Gene3D" id="3.40.50.720">
    <property type="entry name" value="NAD(P)-binding Rossmann-like Domain"/>
    <property type="match status" value="1"/>
</dbReference>
<reference evidence="3" key="1">
    <citation type="submission" date="2018-01" db="EMBL/GenBank/DDBJ databases">
        <title>Comparative genomics of Mycobacterium mucogenicum and Mycobacterium neoaurum clade members emphasizing tRNA and non-coding RNA.</title>
        <authorList>
            <person name="Behra P.R.K."/>
            <person name="Pettersson B.M.F."/>
            <person name="Das S."/>
            <person name="Dasgupta S."/>
            <person name="Kirsebom L.A."/>
        </authorList>
    </citation>
    <scope>NUCLEOTIDE SEQUENCE</scope>
    <source>
        <strain evidence="3">DSM 44124</strain>
    </source>
</reference>
<dbReference type="InterPro" id="IPR001509">
    <property type="entry name" value="Epimerase_deHydtase"/>
</dbReference>